<accession>T0L5V3</accession>
<keyword evidence="2" id="KW-1185">Reference proteome</keyword>
<dbReference type="VEuPathDB" id="MicrosporidiaDB:NAPIS_ORF02581"/>
<reference evidence="1 2" key="1">
    <citation type="journal article" date="2013" name="BMC Genomics">
        <title>Genome sequencing and comparative genomics of honey bee microsporidia, Nosema apis reveal novel insights into host-parasite interactions.</title>
        <authorList>
            <person name="Chen Yp."/>
            <person name="Pettis J.S."/>
            <person name="Zhao Y."/>
            <person name="Liu X."/>
            <person name="Tallon L.J."/>
            <person name="Sadzewicz L.D."/>
            <person name="Li R."/>
            <person name="Zheng H."/>
            <person name="Huang S."/>
            <person name="Zhang X."/>
            <person name="Hamilton M.C."/>
            <person name="Pernal S.F."/>
            <person name="Melathopoulos A.P."/>
            <person name="Yan X."/>
            <person name="Evans J.D."/>
        </authorList>
    </citation>
    <scope>NUCLEOTIDE SEQUENCE [LARGE SCALE GENOMIC DNA]</scope>
    <source>
        <strain evidence="1 2">BRL 01</strain>
    </source>
</reference>
<organism evidence="1 2">
    <name type="scientific">Vairimorpha apis BRL 01</name>
    <dbReference type="NCBI Taxonomy" id="1037528"/>
    <lineage>
        <taxon>Eukaryota</taxon>
        <taxon>Fungi</taxon>
        <taxon>Fungi incertae sedis</taxon>
        <taxon>Microsporidia</taxon>
        <taxon>Nosematidae</taxon>
        <taxon>Vairimorpha</taxon>
    </lineage>
</organism>
<evidence type="ECO:0000313" key="2">
    <source>
        <dbReference type="Proteomes" id="UP000053780"/>
    </source>
</evidence>
<dbReference type="HOGENOM" id="CLU_2027377_0_0_1"/>
<gene>
    <name evidence="1" type="ORF">NAPIS_ORF02581</name>
</gene>
<dbReference type="EMBL" id="KE647357">
    <property type="protein sequence ID" value="EQB59884.1"/>
    <property type="molecule type" value="Genomic_DNA"/>
</dbReference>
<protein>
    <submittedName>
        <fullName evidence="1">Uncharacterized protein</fullName>
    </submittedName>
</protein>
<dbReference type="Proteomes" id="UP000053780">
    <property type="component" value="Unassembled WGS sequence"/>
</dbReference>
<sequence length="122" mass="14542">MNKDKNENNENFTLFDENRLFNTAEINYLCDILNSNFSDLTEQDKKDSENANIDQLFANLRLMLLDLKNKKEVVSVYASKILYGIKWWIEKEGASFIMEKLVNSIYKYDFLFVFVYIFSEYV</sequence>
<dbReference type="OrthoDB" id="10599931at2759"/>
<name>T0L5V3_9MICR</name>
<proteinExistence type="predicted"/>
<evidence type="ECO:0000313" key="1">
    <source>
        <dbReference type="EMBL" id="EQB59884.1"/>
    </source>
</evidence>
<dbReference type="AlphaFoldDB" id="T0L5V3"/>